<protein>
    <submittedName>
        <fullName evidence="2">Uncharacterized protein</fullName>
    </submittedName>
</protein>
<evidence type="ECO:0000256" key="1">
    <source>
        <dbReference type="SAM" id="MobiDB-lite"/>
    </source>
</evidence>
<organism evidence="2 3">
    <name type="scientific">Scytonema hofmannii PCC 7110</name>
    <dbReference type="NCBI Taxonomy" id="128403"/>
    <lineage>
        <taxon>Bacteria</taxon>
        <taxon>Bacillati</taxon>
        <taxon>Cyanobacteriota</taxon>
        <taxon>Cyanophyceae</taxon>
        <taxon>Nostocales</taxon>
        <taxon>Scytonemataceae</taxon>
        <taxon>Scytonema</taxon>
    </lineage>
</organism>
<evidence type="ECO:0000313" key="3">
    <source>
        <dbReference type="Proteomes" id="UP000076925"/>
    </source>
</evidence>
<sequence length="203" mass="21559">MFGFIKNLIAGILNFFIGLFGGKKNGYYLELDEAAEVAQDAAKKAVSKTQEVAQDAAKKAASKTQEVAQSVVSKTQEVAQSVVSSTEKEVETAAAKEKNAAKPVAAQEEATQNGAKIATKATKAKSAKAKSAKVELVQTSNGVRPEPVQPAKAEAAKKVIKEQPAETTFAPKYLVPNNSNGRRRPGANMNPFLDMARQVKPAK</sequence>
<feature type="region of interest" description="Disordered" evidence="1">
    <location>
        <begin position="130"/>
        <end position="158"/>
    </location>
</feature>
<dbReference type="EMBL" id="ANNX02000023">
    <property type="protein sequence ID" value="KYC41185.1"/>
    <property type="molecule type" value="Genomic_DNA"/>
</dbReference>
<name>A0A139X953_9CYAN</name>
<proteinExistence type="predicted"/>
<reference evidence="2 3" key="1">
    <citation type="journal article" date="2013" name="Genome Biol. Evol.">
        <title>Genomes of Stigonematalean cyanobacteria (subsection V) and the evolution of oxygenic photosynthesis from prokaryotes to plastids.</title>
        <authorList>
            <person name="Dagan T."/>
            <person name="Roettger M."/>
            <person name="Stucken K."/>
            <person name="Landan G."/>
            <person name="Koch R."/>
            <person name="Major P."/>
            <person name="Gould S.B."/>
            <person name="Goremykin V.V."/>
            <person name="Rippka R."/>
            <person name="Tandeau de Marsac N."/>
            <person name="Gugger M."/>
            <person name="Lockhart P.J."/>
            <person name="Allen J.F."/>
            <person name="Brune I."/>
            <person name="Maus I."/>
            <person name="Puhler A."/>
            <person name="Martin W.F."/>
        </authorList>
    </citation>
    <scope>NUCLEOTIDE SEQUENCE [LARGE SCALE GENOMIC DNA]</scope>
    <source>
        <strain evidence="2 3">PCC 7110</strain>
    </source>
</reference>
<gene>
    <name evidence="2" type="ORF">WA1_03610</name>
</gene>
<evidence type="ECO:0000313" key="2">
    <source>
        <dbReference type="EMBL" id="KYC41185.1"/>
    </source>
</evidence>
<dbReference type="Proteomes" id="UP000076925">
    <property type="component" value="Unassembled WGS sequence"/>
</dbReference>
<feature type="region of interest" description="Disordered" evidence="1">
    <location>
        <begin position="170"/>
        <end position="203"/>
    </location>
</feature>
<dbReference type="Gene3D" id="1.10.287.700">
    <property type="entry name" value="Helix hairpin bin"/>
    <property type="match status" value="1"/>
</dbReference>
<keyword evidence="3" id="KW-1185">Reference proteome</keyword>
<accession>A0A139X953</accession>
<dbReference type="OrthoDB" id="468587at2"/>
<dbReference type="AlphaFoldDB" id="A0A139X953"/>
<dbReference type="RefSeq" id="WP_017741562.1">
    <property type="nucleotide sequence ID" value="NZ_KQ976354.1"/>
</dbReference>
<comment type="caution">
    <text evidence="2">The sequence shown here is derived from an EMBL/GenBank/DDBJ whole genome shotgun (WGS) entry which is preliminary data.</text>
</comment>